<protein>
    <submittedName>
        <fullName evidence="2">Uncharacterized protein</fullName>
    </submittedName>
</protein>
<proteinExistence type="predicted"/>
<reference evidence="2" key="2">
    <citation type="journal article" date="2024" name="Environ. Microbiol.">
        <title>Genome analysis and description of Tunturibacter gen. nov. expands the diversity of Terriglobia in tundra soils.</title>
        <authorList>
            <person name="Messyasz A."/>
            <person name="Mannisto M.K."/>
            <person name="Kerkhof L.J."/>
            <person name="Haggblom M.M."/>
        </authorList>
    </citation>
    <scope>NUCLEOTIDE SEQUENCE</scope>
    <source>
        <strain evidence="2">M8UP23</strain>
    </source>
</reference>
<dbReference type="EMBL" id="CP132932">
    <property type="protein sequence ID" value="XCB26944.1"/>
    <property type="molecule type" value="Genomic_DNA"/>
</dbReference>
<evidence type="ECO:0000256" key="1">
    <source>
        <dbReference type="SAM" id="MobiDB-lite"/>
    </source>
</evidence>
<gene>
    <name evidence="2" type="ORF">RBB75_01145</name>
</gene>
<organism evidence="2">
    <name type="scientific">Tunturiibacter empetritectus</name>
    <dbReference type="NCBI Taxonomy" id="3069691"/>
    <lineage>
        <taxon>Bacteria</taxon>
        <taxon>Pseudomonadati</taxon>
        <taxon>Acidobacteriota</taxon>
        <taxon>Terriglobia</taxon>
        <taxon>Terriglobales</taxon>
        <taxon>Acidobacteriaceae</taxon>
        <taxon>Tunturiibacter</taxon>
    </lineage>
</organism>
<dbReference type="KEGG" id="temp:RBB75_01145"/>
<evidence type="ECO:0000313" key="2">
    <source>
        <dbReference type="EMBL" id="XCB26944.1"/>
    </source>
</evidence>
<sequence length="215" mass="24749">MVSSEIMADKELEIPYHVMAISALAGDYSAAAFQVEIGQCREVIAKLAAEDNCSDQQRARYRILRYLDLQLARSVSWVDKEADLMAWVMRNLIELKFWAKFVSESEEKATQFVNESNIDLREVSERLKRLMPDDVETMPPLPPNSDGQRVNVRPSGDQEELTWKMASKLIHPSSHVINEFENTMNDPHNNQFFALQILMYGWGIITIFHDIVWTA</sequence>
<accession>A0AAU7ZE14</accession>
<feature type="region of interest" description="Disordered" evidence="1">
    <location>
        <begin position="133"/>
        <end position="153"/>
    </location>
</feature>
<name>A0AAU7ZE14_9BACT</name>
<dbReference type="RefSeq" id="WP_353069259.1">
    <property type="nucleotide sequence ID" value="NZ_CP132932.1"/>
</dbReference>
<dbReference type="AlphaFoldDB" id="A0AAU7ZE14"/>
<reference evidence="2" key="1">
    <citation type="submission" date="2023-08" db="EMBL/GenBank/DDBJ databases">
        <authorList>
            <person name="Messyasz A."/>
            <person name="Mannisto M.K."/>
            <person name="Kerkhof L.J."/>
            <person name="Haggblom M."/>
        </authorList>
    </citation>
    <scope>NUCLEOTIDE SEQUENCE</scope>
    <source>
        <strain evidence="2">M8UP23</strain>
    </source>
</reference>